<evidence type="ECO:0000259" key="2">
    <source>
        <dbReference type="SMART" id="SM00670"/>
    </source>
</evidence>
<dbReference type="PANTHER" id="PTHR16161:SF0">
    <property type="entry name" value="TRANSCRIPTIONAL PROTEIN SWT1"/>
    <property type="match status" value="1"/>
</dbReference>
<proteinExistence type="predicted"/>
<dbReference type="InterPro" id="IPR029060">
    <property type="entry name" value="PIN-like_dom_sf"/>
</dbReference>
<gene>
    <name evidence="3" type="ORF">g.15726</name>
</gene>
<dbReference type="AlphaFoldDB" id="A0A1B6I8I7"/>
<feature type="domain" description="PIN" evidence="2">
    <location>
        <begin position="37"/>
        <end position="160"/>
    </location>
</feature>
<dbReference type="InterPro" id="IPR002716">
    <property type="entry name" value="PIN_dom"/>
</dbReference>
<organism evidence="3">
    <name type="scientific">Homalodisca liturata</name>
    <dbReference type="NCBI Taxonomy" id="320908"/>
    <lineage>
        <taxon>Eukaryota</taxon>
        <taxon>Metazoa</taxon>
        <taxon>Ecdysozoa</taxon>
        <taxon>Arthropoda</taxon>
        <taxon>Hexapoda</taxon>
        <taxon>Insecta</taxon>
        <taxon>Pterygota</taxon>
        <taxon>Neoptera</taxon>
        <taxon>Paraneoptera</taxon>
        <taxon>Hemiptera</taxon>
        <taxon>Auchenorrhyncha</taxon>
        <taxon>Membracoidea</taxon>
        <taxon>Cicadellidae</taxon>
        <taxon>Cicadellinae</taxon>
        <taxon>Proconiini</taxon>
        <taxon>Homalodisca</taxon>
    </lineage>
</organism>
<dbReference type="SMART" id="SM00670">
    <property type="entry name" value="PINc"/>
    <property type="match status" value="1"/>
</dbReference>
<feature type="non-terminal residue" evidence="3">
    <location>
        <position position="1"/>
    </location>
</feature>
<feature type="non-terminal residue" evidence="3">
    <location>
        <position position="235"/>
    </location>
</feature>
<evidence type="ECO:0000256" key="1">
    <source>
        <dbReference type="SAM" id="MobiDB-lite"/>
    </source>
</evidence>
<dbReference type="PANTHER" id="PTHR16161">
    <property type="entry name" value="TRANSCRIPTIONAL PROTEIN SWT1"/>
    <property type="match status" value="1"/>
</dbReference>
<dbReference type="InterPro" id="IPR052626">
    <property type="entry name" value="SWT1_Regulator"/>
</dbReference>
<dbReference type="SUPFAM" id="SSF88723">
    <property type="entry name" value="PIN domain-like"/>
    <property type="match status" value="1"/>
</dbReference>
<dbReference type="Pfam" id="PF13638">
    <property type="entry name" value="PIN_4"/>
    <property type="match status" value="1"/>
</dbReference>
<sequence>QYQAKEQSSDGTVSMVSQRNKSPLNTSPLSVPLYSRMYLVCDTCALLDDCKFFYNLVSRGHYLGIPTVVVIPWAVVKELDKLKTNSDVCQSAREVQRILDCMKNKSSILFQEAKRSREIVESLEICNNDDLVLNCYLQTKQICIENEIAVLITSDINLRIKSDTFKQPAYGWDGFRQWARGYKEQHRFSTQHVVEEKKATPVPQFEVPNNTHVYEDEKMVLIHSQQNLYPFFHPR</sequence>
<dbReference type="GO" id="GO:0005634">
    <property type="term" value="C:nucleus"/>
    <property type="evidence" value="ECO:0007669"/>
    <property type="project" value="TreeGrafter"/>
</dbReference>
<evidence type="ECO:0000313" key="3">
    <source>
        <dbReference type="EMBL" id="JAS83190.1"/>
    </source>
</evidence>
<name>A0A1B6I8I7_9HEMI</name>
<reference evidence="3" key="1">
    <citation type="submission" date="2015-11" db="EMBL/GenBank/DDBJ databases">
        <title>De novo transcriptome assembly of four potential Pierce s Disease insect vectors from Arizona vineyards.</title>
        <authorList>
            <person name="Tassone E.E."/>
        </authorList>
    </citation>
    <scope>NUCLEOTIDE SEQUENCE</scope>
</reference>
<dbReference type="Gene3D" id="3.40.50.1010">
    <property type="entry name" value="5'-nuclease"/>
    <property type="match status" value="1"/>
</dbReference>
<feature type="region of interest" description="Disordered" evidence="1">
    <location>
        <begin position="1"/>
        <end position="24"/>
    </location>
</feature>
<dbReference type="EMBL" id="GECU01024516">
    <property type="protein sequence ID" value="JAS83190.1"/>
    <property type="molecule type" value="Transcribed_RNA"/>
</dbReference>
<accession>A0A1B6I8I7</accession>
<protein>
    <recommendedName>
        <fullName evidence="2">PIN domain-containing protein</fullName>
    </recommendedName>
</protein>